<dbReference type="EMBL" id="MSFN02000003">
    <property type="protein sequence ID" value="PTU21834.1"/>
    <property type="molecule type" value="Genomic_DNA"/>
</dbReference>
<dbReference type="RefSeq" id="XP_040753226.1">
    <property type="nucleotide sequence ID" value="XM_040899869.1"/>
</dbReference>
<evidence type="ECO:0000313" key="3">
    <source>
        <dbReference type="Proteomes" id="UP000244073"/>
    </source>
</evidence>
<evidence type="ECO:0000256" key="1">
    <source>
        <dbReference type="SAM" id="Phobius"/>
    </source>
</evidence>
<keyword evidence="1" id="KW-1133">Transmembrane helix</keyword>
<dbReference type="Proteomes" id="UP000244073">
    <property type="component" value="Unassembled WGS sequence"/>
</dbReference>
<dbReference type="GeneID" id="63816751"/>
<reference evidence="2 3" key="1">
    <citation type="journal article" date="2018" name="Proc. Natl. Acad. Sci. U.S.A.">
        <title>Linking secondary metabolites to gene clusters through genome sequencing of six diverse Aspergillus species.</title>
        <authorList>
            <person name="Kaerboelling I."/>
            <person name="Vesth T.C."/>
            <person name="Frisvad J.C."/>
            <person name="Nybo J.L."/>
            <person name="Theobald S."/>
            <person name="Kuo A."/>
            <person name="Bowyer P."/>
            <person name="Matsuda Y."/>
            <person name="Mondo S."/>
            <person name="Lyhne E.K."/>
            <person name="Kogle M.E."/>
            <person name="Clum A."/>
            <person name="Lipzen A."/>
            <person name="Salamov A."/>
            <person name="Ngan C.Y."/>
            <person name="Daum C."/>
            <person name="Chiniquy J."/>
            <person name="Barry K."/>
            <person name="LaButti K."/>
            <person name="Haridas S."/>
            <person name="Simmons B.A."/>
            <person name="Magnuson J.K."/>
            <person name="Mortensen U.H."/>
            <person name="Larsen T.O."/>
            <person name="Grigoriev I.V."/>
            <person name="Baker S.E."/>
            <person name="Andersen M.R."/>
        </authorList>
    </citation>
    <scope>NUCLEOTIDE SEQUENCE [LARGE SCALE GENOMIC DNA]</scope>
    <source>
        <strain evidence="2 3">IBT 24754</strain>
    </source>
</reference>
<feature type="transmembrane region" description="Helical" evidence="1">
    <location>
        <begin position="98"/>
        <end position="121"/>
    </location>
</feature>
<dbReference type="OrthoDB" id="2250022at2759"/>
<evidence type="ECO:0000313" key="2">
    <source>
        <dbReference type="EMBL" id="PTU21834.1"/>
    </source>
</evidence>
<proteinExistence type="predicted"/>
<comment type="caution">
    <text evidence="2">The sequence shown here is derived from an EMBL/GenBank/DDBJ whole genome shotgun (WGS) entry which is preliminary data.</text>
</comment>
<dbReference type="AlphaFoldDB" id="A0A2T5LZX3"/>
<protein>
    <submittedName>
        <fullName evidence="2">Uncharacterized protein</fullName>
    </submittedName>
</protein>
<gene>
    <name evidence="2" type="ORF">P175DRAFT_0531367</name>
</gene>
<keyword evidence="1" id="KW-0812">Transmembrane</keyword>
<name>A0A2T5LZX3_9EURO</name>
<accession>A0A2T5LZX3</accession>
<sequence length="134" mass="15194">MAETSLIQTIPKKYDAFPTLRSMMADILKPALCFDVLSSTSWTVMLCQRQALEDLGLNGTQYNTCVRSLLGHCFQFTRHCRADSNLDNVYTLYTLPTYVFASAMYANIGLSAGVVILAWVMRPILMRENKKLRE</sequence>
<organism evidence="2 3">
    <name type="scientific">Aspergillus ochraceoroseus IBT 24754</name>
    <dbReference type="NCBI Taxonomy" id="1392256"/>
    <lineage>
        <taxon>Eukaryota</taxon>
        <taxon>Fungi</taxon>
        <taxon>Dikarya</taxon>
        <taxon>Ascomycota</taxon>
        <taxon>Pezizomycotina</taxon>
        <taxon>Eurotiomycetes</taxon>
        <taxon>Eurotiomycetidae</taxon>
        <taxon>Eurotiales</taxon>
        <taxon>Aspergillaceae</taxon>
        <taxon>Aspergillus</taxon>
        <taxon>Aspergillus subgen. Nidulantes</taxon>
    </lineage>
</organism>
<keyword evidence="1" id="KW-0472">Membrane</keyword>
<dbReference type="VEuPathDB" id="FungiDB:P175DRAFT_0531367"/>